<proteinExistence type="predicted"/>
<dbReference type="OrthoDB" id="490850at2"/>
<dbReference type="Pfam" id="PF21828">
    <property type="entry name" value="DUF6888"/>
    <property type="match status" value="1"/>
</dbReference>
<accession>A0A3N6NL32</accession>
<name>A0A3N6NL32_9CYAN</name>
<gene>
    <name evidence="2" type="ORF">D5R40_13925</name>
</gene>
<protein>
    <recommendedName>
        <fullName evidence="1">DUF6888 domain-containing protein</fullName>
    </recommendedName>
</protein>
<sequence>MFATRCGDRFLCLITNVICLVFGGKIIPTQAQLLQCYILSCWVTKFYLPINLIRLDEHSKNIFMLIEEDIEIQIQPNGEWSK</sequence>
<comment type="caution">
    <text evidence="2">The sequence shown here is derived from an EMBL/GenBank/DDBJ whole genome shotgun (WGS) entry which is preliminary data.</text>
</comment>
<evidence type="ECO:0000259" key="1">
    <source>
        <dbReference type="Pfam" id="PF21828"/>
    </source>
</evidence>
<organism evidence="2 3">
    <name type="scientific">Okeania hirsuta</name>
    <dbReference type="NCBI Taxonomy" id="1458930"/>
    <lineage>
        <taxon>Bacteria</taxon>
        <taxon>Bacillati</taxon>
        <taxon>Cyanobacteriota</taxon>
        <taxon>Cyanophyceae</taxon>
        <taxon>Oscillatoriophycideae</taxon>
        <taxon>Oscillatoriales</taxon>
        <taxon>Microcoleaceae</taxon>
        <taxon>Okeania</taxon>
    </lineage>
</organism>
<dbReference type="EMBL" id="RCBY01000069">
    <property type="protein sequence ID" value="RQH42986.1"/>
    <property type="molecule type" value="Genomic_DNA"/>
</dbReference>
<feature type="domain" description="DUF6888" evidence="1">
    <location>
        <begin position="28"/>
        <end position="81"/>
    </location>
</feature>
<evidence type="ECO:0000313" key="3">
    <source>
        <dbReference type="Proteomes" id="UP000269154"/>
    </source>
</evidence>
<keyword evidence="3" id="KW-1185">Reference proteome</keyword>
<reference evidence="2 3" key="1">
    <citation type="journal article" date="2018" name="ACS Chem. Biol.">
        <title>Ketoreductase domain dysfunction expands chemodiversity: malyngamide biosynthesis in the cyanobacterium Okeania hirsuta.</title>
        <authorList>
            <person name="Moss N.A."/>
            <person name="Leao T."/>
            <person name="Rankin M."/>
            <person name="McCullough T.M."/>
            <person name="Qu P."/>
            <person name="Korobeynikov A."/>
            <person name="Smith J.L."/>
            <person name="Gerwick L."/>
            <person name="Gerwick W.H."/>
        </authorList>
    </citation>
    <scope>NUCLEOTIDE SEQUENCE [LARGE SCALE GENOMIC DNA]</scope>
    <source>
        <strain evidence="2 3">PAB10Feb10-1</strain>
    </source>
</reference>
<dbReference type="Proteomes" id="UP000269154">
    <property type="component" value="Unassembled WGS sequence"/>
</dbReference>
<dbReference type="AlphaFoldDB" id="A0A3N6NL32"/>
<dbReference type="InterPro" id="IPR054181">
    <property type="entry name" value="DUF6888"/>
</dbReference>
<dbReference type="RefSeq" id="WP_124146044.1">
    <property type="nucleotide sequence ID" value="NZ_CAWOKI010000134.1"/>
</dbReference>
<evidence type="ECO:0000313" key="2">
    <source>
        <dbReference type="EMBL" id="RQH42986.1"/>
    </source>
</evidence>